<dbReference type="EMBL" id="AWSQ01000001">
    <property type="protein sequence ID" value="KFX70989.1"/>
    <property type="molecule type" value="Genomic_DNA"/>
</dbReference>
<proteinExistence type="inferred from homology"/>
<keyword evidence="3 6" id="KW-0813">Transport</keyword>
<evidence type="ECO:0000256" key="1">
    <source>
        <dbReference type="ARBA" id="ARBA00004196"/>
    </source>
</evidence>
<sequence length="303" mass="32387">MIRTLLLIALGLLGPWLAPAWAASGAKLKVVTTYSILYDIVRNVGGERVEIHSLAPVGSNPHEYDPLPLDVQKTSDADLVFYNGLNLEAGNAWFDKLLGTAGKAGADAPVFRISAGVAPQHLTSSGQAGAEDPHAWLDARNGMQYARNAQAALSRIDPDNAATYQANAAAYIGQLQKLHSKALADFAQIPAERRYLVTSEGAFKYFCAAYGFEAGYIWEINAENQGTPQQVIALLGQLKQRRVPALFVETSVDPRSMQMVARESGIAIAGTLFTDSLGLPGTPGDSYIGMLAANVETILASLR</sequence>
<evidence type="ECO:0000256" key="4">
    <source>
        <dbReference type="ARBA" id="ARBA00022723"/>
    </source>
</evidence>
<evidence type="ECO:0000256" key="5">
    <source>
        <dbReference type="ARBA" id="ARBA00022729"/>
    </source>
</evidence>
<dbReference type="RefSeq" id="WP_025163814.1">
    <property type="nucleotide sequence ID" value="NZ_AWSQ01000001.1"/>
</dbReference>
<feature type="signal peptide" evidence="7">
    <location>
        <begin position="1"/>
        <end position="22"/>
    </location>
</feature>
<dbReference type="OrthoDB" id="9793396at2"/>
<evidence type="ECO:0000256" key="3">
    <source>
        <dbReference type="ARBA" id="ARBA00022448"/>
    </source>
</evidence>
<dbReference type="InterPro" id="IPR006127">
    <property type="entry name" value="ZnuA-like"/>
</dbReference>
<dbReference type="PRINTS" id="PR00690">
    <property type="entry name" value="ADHESNFAMILY"/>
</dbReference>
<dbReference type="GO" id="GO:0030313">
    <property type="term" value="C:cell envelope"/>
    <property type="evidence" value="ECO:0007669"/>
    <property type="project" value="UniProtKB-SubCell"/>
</dbReference>
<evidence type="ECO:0000313" key="8">
    <source>
        <dbReference type="EMBL" id="KFX70989.1"/>
    </source>
</evidence>
<dbReference type="AlphaFoldDB" id="A0A0A1YQB6"/>
<dbReference type="GO" id="GO:0007155">
    <property type="term" value="P:cell adhesion"/>
    <property type="evidence" value="ECO:0007669"/>
    <property type="project" value="InterPro"/>
</dbReference>
<dbReference type="GO" id="GO:0030001">
    <property type="term" value="P:metal ion transport"/>
    <property type="evidence" value="ECO:0007669"/>
    <property type="project" value="InterPro"/>
</dbReference>
<dbReference type="Gene3D" id="3.40.50.1980">
    <property type="entry name" value="Nitrogenase molybdenum iron protein domain"/>
    <property type="match status" value="2"/>
</dbReference>
<accession>A0A0A1YQB6</accession>
<organism evidence="8 9">
    <name type="scientific">Pseudomonas taeanensis MS-3</name>
    <dbReference type="NCBI Taxonomy" id="1395571"/>
    <lineage>
        <taxon>Bacteria</taxon>
        <taxon>Pseudomonadati</taxon>
        <taxon>Pseudomonadota</taxon>
        <taxon>Gammaproteobacteria</taxon>
        <taxon>Pseudomonadales</taxon>
        <taxon>Pseudomonadaceae</taxon>
        <taxon>Pseudomonas</taxon>
    </lineage>
</organism>
<dbReference type="PANTHER" id="PTHR42953:SF1">
    <property type="entry name" value="METAL-BINDING PROTEIN HI_0362-RELATED"/>
    <property type="match status" value="1"/>
</dbReference>
<dbReference type="PRINTS" id="PR00691">
    <property type="entry name" value="ADHESINB"/>
</dbReference>
<evidence type="ECO:0000256" key="2">
    <source>
        <dbReference type="ARBA" id="ARBA00011028"/>
    </source>
</evidence>
<dbReference type="Pfam" id="PF01297">
    <property type="entry name" value="ZnuA"/>
    <property type="match status" value="1"/>
</dbReference>
<comment type="caution">
    <text evidence="8">The sequence shown here is derived from an EMBL/GenBank/DDBJ whole genome shotgun (WGS) entry which is preliminary data.</text>
</comment>
<dbReference type="PANTHER" id="PTHR42953">
    <property type="entry name" value="HIGH-AFFINITY ZINC UPTAKE SYSTEM PROTEIN ZNUA-RELATED"/>
    <property type="match status" value="1"/>
</dbReference>
<keyword evidence="9" id="KW-1185">Reference proteome</keyword>
<dbReference type="InterPro" id="IPR006129">
    <property type="entry name" value="AdhesinB"/>
</dbReference>
<dbReference type="InterPro" id="IPR050492">
    <property type="entry name" value="Bact_metal-bind_prot9"/>
</dbReference>
<keyword evidence="4" id="KW-0479">Metal-binding</keyword>
<dbReference type="eggNOG" id="COG0803">
    <property type="taxonomic scope" value="Bacteria"/>
</dbReference>
<keyword evidence="5 7" id="KW-0732">Signal</keyword>
<gene>
    <name evidence="8" type="ORF">TMS3_0103310</name>
</gene>
<evidence type="ECO:0000256" key="6">
    <source>
        <dbReference type="RuleBase" id="RU003512"/>
    </source>
</evidence>
<dbReference type="InterPro" id="IPR006128">
    <property type="entry name" value="Lipoprotein_PsaA-like"/>
</dbReference>
<comment type="similarity">
    <text evidence="2 6">Belongs to the bacterial solute-binding protein 9 family.</text>
</comment>
<protein>
    <submittedName>
        <fullName evidence="8">Manganese ABC transporter substrate-binding protein</fullName>
    </submittedName>
</protein>
<dbReference type="GO" id="GO:0046872">
    <property type="term" value="F:metal ion binding"/>
    <property type="evidence" value="ECO:0007669"/>
    <property type="project" value="UniProtKB-KW"/>
</dbReference>
<feature type="chain" id="PRO_5001985107" evidence="7">
    <location>
        <begin position="23"/>
        <end position="303"/>
    </location>
</feature>
<name>A0A0A1YQB6_9PSED</name>
<evidence type="ECO:0000313" key="9">
    <source>
        <dbReference type="Proteomes" id="UP000030063"/>
    </source>
</evidence>
<dbReference type="SUPFAM" id="SSF53807">
    <property type="entry name" value="Helical backbone' metal receptor"/>
    <property type="match status" value="1"/>
</dbReference>
<evidence type="ECO:0000256" key="7">
    <source>
        <dbReference type="SAM" id="SignalP"/>
    </source>
</evidence>
<dbReference type="STRING" id="1395571.TMS3_0103310"/>
<dbReference type="Proteomes" id="UP000030063">
    <property type="component" value="Unassembled WGS sequence"/>
</dbReference>
<reference evidence="8 9" key="1">
    <citation type="journal article" date="2014" name="Genome Announc.">
        <title>Draft Genome Sequence of Petroleum Oil-Degrading Marine Bacterium Pseudomonas taeanensis Strain MS-3, Isolated from a Crude Oil-Contaminated Seashore.</title>
        <authorList>
            <person name="Lee S.Y."/>
            <person name="Kim S.H."/>
            <person name="Lee D.G."/>
            <person name="Shin S."/>
            <person name="Yun S.H."/>
            <person name="Choi C.W."/>
            <person name="Chung Y.H."/>
            <person name="Choi J.S."/>
            <person name="Kahng H.Y."/>
            <person name="Kim S.I."/>
        </authorList>
    </citation>
    <scope>NUCLEOTIDE SEQUENCE [LARGE SCALE GENOMIC DNA]</scope>
    <source>
        <strain evidence="8 9">MS-3</strain>
    </source>
</reference>
<comment type="subcellular location">
    <subcellularLocation>
        <location evidence="1">Cell envelope</location>
    </subcellularLocation>
</comment>